<dbReference type="Proteomes" id="UP000094243">
    <property type="component" value="Unassembled WGS sequence"/>
</dbReference>
<proteinExistence type="predicted"/>
<dbReference type="Pfam" id="PF12823">
    <property type="entry name" value="DUF3817"/>
    <property type="match status" value="1"/>
</dbReference>
<evidence type="ECO:0000259" key="7">
    <source>
        <dbReference type="Pfam" id="PF12823"/>
    </source>
</evidence>
<comment type="caution">
    <text evidence="8">The sequence shown here is derived from an EMBL/GenBank/DDBJ whole genome shotgun (WGS) entry which is preliminary data.</text>
</comment>
<evidence type="ECO:0000256" key="5">
    <source>
        <dbReference type="ARBA" id="ARBA00023136"/>
    </source>
</evidence>
<dbReference type="PANTHER" id="PTHR40077">
    <property type="entry name" value="MEMBRANE PROTEIN-RELATED"/>
    <property type="match status" value="1"/>
</dbReference>
<evidence type="ECO:0000256" key="2">
    <source>
        <dbReference type="ARBA" id="ARBA00022475"/>
    </source>
</evidence>
<evidence type="ECO:0000256" key="6">
    <source>
        <dbReference type="SAM" id="Phobius"/>
    </source>
</evidence>
<evidence type="ECO:0000256" key="1">
    <source>
        <dbReference type="ARBA" id="ARBA00004651"/>
    </source>
</evidence>
<comment type="subcellular location">
    <subcellularLocation>
        <location evidence="1">Cell membrane</location>
        <topology evidence="1">Multi-pass membrane protein</topology>
    </subcellularLocation>
</comment>
<evidence type="ECO:0000313" key="8">
    <source>
        <dbReference type="EMBL" id="ODQ93297.1"/>
    </source>
</evidence>
<dbReference type="PANTHER" id="PTHR40077:SF1">
    <property type="entry name" value="MEMBRANE PROTEIN"/>
    <property type="match status" value="1"/>
</dbReference>
<protein>
    <recommendedName>
        <fullName evidence="7">DUF3817 domain-containing protein</fullName>
    </recommendedName>
</protein>
<feature type="transmembrane region" description="Helical" evidence="6">
    <location>
        <begin position="13"/>
        <end position="36"/>
    </location>
</feature>
<keyword evidence="2" id="KW-1003">Cell membrane</keyword>
<sequence>MTRAFDPRSVARWFRFVALLEAVSWAGLLVGMYFKYLGTPRTEIGVKVFGPAHGAIFVAFVAVGVLAGLTFKWTYGTWLLALLSSIGPMCSVIFLMWADRTGRISVGAPIGPVAQPGLTAPEST</sequence>
<reference evidence="9" key="1">
    <citation type="submission" date="2016-09" db="EMBL/GenBank/DDBJ databases">
        <authorList>
            <person name="Greninger A.L."/>
            <person name="Jerome K.R."/>
            <person name="Mcnair B."/>
            <person name="Wallis C."/>
            <person name="Fang F."/>
        </authorList>
    </citation>
    <scope>NUCLEOTIDE SEQUENCE [LARGE SCALE GENOMIC DNA]</scope>
    <source>
        <strain evidence="9">M7</strain>
    </source>
</reference>
<accession>A0A1E3RVA5</accession>
<evidence type="ECO:0000256" key="3">
    <source>
        <dbReference type="ARBA" id="ARBA00022692"/>
    </source>
</evidence>
<gene>
    <name evidence="8" type="ORF">BHQ17_13800</name>
</gene>
<keyword evidence="9" id="KW-1185">Reference proteome</keyword>
<dbReference type="InterPro" id="IPR023845">
    <property type="entry name" value="DUF3817_TM"/>
</dbReference>
<organism evidence="8 9">
    <name type="scientific">Mycolicibacterium holsaticum</name>
    <dbReference type="NCBI Taxonomy" id="152142"/>
    <lineage>
        <taxon>Bacteria</taxon>
        <taxon>Bacillati</taxon>
        <taxon>Actinomycetota</taxon>
        <taxon>Actinomycetes</taxon>
        <taxon>Mycobacteriales</taxon>
        <taxon>Mycobacteriaceae</taxon>
        <taxon>Mycolicibacterium</taxon>
    </lineage>
</organism>
<dbReference type="EMBL" id="MIGZ01000072">
    <property type="protein sequence ID" value="ODQ93297.1"/>
    <property type="molecule type" value="Genomic_DNA"/>
</dbReference>
<evidence type="ECO:0000313" key="9">
    <source>
        <dbReference type="Proteomes" id="UP000094243"/>
    </source>
</evidence>
<name>A0A1E3RVA5_9MYCO</name>
<evidence type="ECO:0000256" key="4">
    <source>
        <dbReference type="ARBA" id="ARBA00022989"/>
    </source>
</evidence>
<feature type="transmembrane region" description="Helical" evidence="6">
    <location>
        <begin position="48"/>
        <end position="69"/>
    </location>
</feature>
<feature type="transmembrane region" description="Helical" evidence="6">
    <location>
        <begin position="75"/>
        <end position="97"/>
    </location>
</feature>
<keyword evidence="4 6" id="KW-1133">Transmembrane helix</keyword>
<dbReference type="NCBIfam" id="TIGR03954">
    <property type="entry name" value="integ_memb_HG"/>
    <property type="match status" value="1"/>
</dbReference>
<dbReference type="AlphaFoldDB" id="A0A1E3RVA5"/>
<keyword evidence="5 6" id="KW-0472">Membrane</keyword>
<feature type="domain" description="DUF3817" evidence="7">
    <location>
        <begin position="12"/>
        <end position="100"/>
    </location>
</feature>
<keyword evidence="3 6" id="KW-0812">Transmembrane</keyword>
<dbReference type="GO" id="GO:0005886">
    <property type="term" value="C:plasma membrane"/>
    <property type="evidence" value="ECO:0007669"/>
    <property type="project" value="UniProtKB-SubCell"/>
</dbReference>